<evidence type="ECO:0000313" key="2">
    <source>
        <dbReference type="EMBL" id="QGF23855.1"/>
    </source>
</evidence>
<dbReference type="Gene3D" id="3.40.50.1820">
    <property type="entry name" value="alpha/beta hydrolase"/>
    <property type="match status" value="1"/>
</dbReference>
<dbReference type="PANTHER" id="PTHR11614">
    <property type="entry name" value="PHOSPHOLIPASE-RELATED"/>
    <property type="match status" value="1"/>
</dbReference>
<dbReference type="InterPro" id="IPR051044">
    <property type="entry name" value="MAG_DAG_Lipase"/>
</dbReference>
<feature type="domain" description="Serine aminopeptidase S33" evidence="1">
    <location>
        <begin position="75"/>
        <end position="275"/>
    </location>
</feature>
<proteinExistence type="predicted"/>
<dbReference type="Pfam" id="PF12146">
    <property type="entry name" value="Hydrolase_4"/>
    <property type="match status" value="1"/>
</dbReference>
<dbReference type="KEGG" id="rain:Rai3103_09400"/>
<reference evidence="2 3" key="1">
    <citation type="submission" date="2019-10" db="EMBL/GenBank/DDBJ databases">
        <title>Genomic analysis of Raineyella sp. CBA3103.</title>
        <authorList>
            <person name="Roh S.W."/>
        </authorList>
    </citation>
    <scope>NUCLEOTIDE SEQUENCE [LARGE SCALE GENOMIC DNA]</scope>
    <source>
        <strain evidence="2 3">CBA3103</strain>
    </source>
</reference>
<dbReference type="SUPFAM" id="SSF53474">
    <property type="entry name" value="alpha/beta-Hydrolases"/>
    <property type="match status" value="1"/>
</dbReference>
<dbReference type="InterPro" id="IPR029058">
    <property type="entry name" value="AB_hydrolase_fold"/>
</dbReference>
<organism evidence="2 3">
    <name type="scientific">Raineyella fluvialis</name>
    <dbReference type="NCBI Taxonomy" id="2662261"/>
    <lineage>
        <taxon>Bacteria</taxon>
        <taxon>Bacillati</taxon>
        <taxon>Actinomycetota</taxon>
        <taxon>Actinomycetes</taxon>
        <taxon>Propionibacteriales</taxon>
        <taxon>Propionibacteriaceae</taxon>
        <taxon>Raineyella</taxon>
    </lineage>
</organism>
<dbReference type="Proteomes" id="UP000386847">
    <property type="component" value="Chromosome"/>
</dbReference>
<dbReference type="AlphaFoldDB" id="A0A5Q2FGN2"/>
<evidence type="ECO:0000259" key="1">
    <source>
        <dbReference type="Pfam" id="PF12146"/>
    </source>
</evidence>
<dbReference type="InterPro" id="IPR022742">
    <property type="entry name" value="Hydrolase_4"/>
</dbReference>
<dbReference type="GO" id="GO:0016787">
    <property type="term" value="F:hydrolase activity"/>
    <property type="evidence" value="ECO:0007669"/>
    <property type="project" value="UniProtKB-KW"/>
</dbReference>
<name>A0A5Q2FGN2_9ACTN</name>
<keyword evidence="3" id="KW-1185">Reference proteome</keyword>
<protein>
    <submittedName>
        <fullName evidence="2">Alpha/beta fold hydrolase</fullName>
    </submittedName>
</protein>
<keyword evidence="2" id="KW-0378">Hydrolase</keyword>
<sequence>MVSSPVVDSGHAGPFVSVPQDIDPSRWRSDLLTGFSCTDLPLTPHVPIVGEPDIPVGGVLIRRDRDRPSDPSVRRPAVLYIHGWNDYFFQTHLADFWVGLGYDFYAVDLRRYGRALRPGQLFGYITDLDEYAAEIDAAVTVIRADGHDTLVLMGHSTGGLTAALYADTHPGVFTAVVLNSPWLELSGNLLLRQVVSRLVSGVARMAPTSILPIVDQGFYRRTILAAEAGEWDFDTEWKRLNAPIRLGWGRAIIRAHERVAAGLHIDVPVLVLCSARSVQGRTWSEEMAQADTVLDADGVAHRAPDLGRHVTVVRISGGLHDLVLSAPPVRAEFFRTVETWVAAYCEL</sequence>
<evidence type="ECO:0000313" key="3">
    <source>
        <dbReference type="Proteomes" id="UP000386847"/>
    </source>
</evidence>
<accession>A0A5Q2FGN2</accession>
<dbReference type="EMBL" id="CP045725">
    <property type="protein sequence ID" value="QGF23855.1"/>
    <property type="molecule type" value="Genomic_DNA"/>
</dbReference>
<gene>
    <name evidence="2" type="ORF">Rai3103_09400</name>
</gene>